<feature type="chain" id="PRO_5041344884" description="Secreted protein" evidence="1">
    <location>
        <begin position="22"/>
        <end position="105"/>
    </location>
</feature>
<sequence length="105" mass="11602">MHTPTRAQVCICMYLYYLCNAACPPVTDYMQSQTVSVGPQQNDSKHHTALVCLVCRNPAKAGSRAWHSPLAHQLLLSCPTHASMERKQTLNGEDVHAHGSFINVL</sequence>
<evidence type="ECO:0000313" key="3">
    <source>
        <dbReference type="Proteomes" id="UP001162480"/>
    </source>
</evidence>
<protein>
    <recommendedName>
        <fullName evidence="4">Secreted protein</fullName>
    </recommendedName>
</protein>
<feature type="signal peptide" evidence="1">
    <location>
        <begin position="1"/>
        <end position="21"/>
    </location>
</feature>
<accession>A0AA36F4B2</accession>
<name>A0AA36F4B2_OCTVU</name>
<evidence type="ECO:0000313" key="2">
    <source>
        <dbReference type="EMBL" id="CAI9725211.1"/>
    </source>
</evidence>
<dbReference type="Proteomes" id="UP001162480">
    <property type="component" value="Chromosome 7"/>
</dbReference>
<gene>
    <name evidence="2" type="ORF">OCTVUL_1B029608</name>
</gene>
<dbReference type="EMBL" id="OX597820">
    <property type="protein sequence ID" value="CAI9725211.1"/>
    <property type="molecule type" value="Genomic_DNA"/>
</dbReference>
<evidence type="ECO:0008006" key="4">
    <source>
        <dbReference type="Google" id="ProtNLM"/>
    </source>
</evidence>
<dbReference type="AlphaFoldDB" id="A0AA36F4B2"/>
<keyword evidence="1" id="KW-0732">Signal</keyword>
<evidence type="ECO:0000256" key="1">
    <source>
        <dbReference type="SAM" id="SignalP"/>
    </source>
</evidence>
<proteinExistence type="predicted"/>
<organism evidence="2 3">
    <name type="scientific">Octopus vulgaris</name>
    <name type="common">Common octopus</name>
    <dbReference type="NCBI Taxonomy" id="6645"/>
    <lineage>
        <taxon>Eukaryota</taxon>
        <taxon>Metazoa</taxon>
        <taxon>Spiralia</taxon>
        <taxon>Lophotrochozoa</taxon>
        <taxon>Mollusca</taxon>
        <taxon>Cephalopoda</taxon>
        <taxon>Coleoidea</taxon>
        <taxon>Octopodiformes</taxon>
        <taxon>Octopoda</taxon>
        <taxon>Incirrata</taxon>
        <taxon>Octopodidae</taxon>
        <taxon>Octopus</taxon>
    </lineage>
</organism>
<reference evidence="2" key="1">
    <citation type="submission" date="2023-08" db="EMBL/GenBank/DDBJ databases">
        <authorList>
            <person name="Alioto T."/>
            <person name="Alioto T."/>
            <person name="Gomez Garrido J."/>
        </authorList>
    </citation>
    <scope>NUCLEOTIDE SEQUENCE</scope>
</reference>
<keyword evidence="3" id="KW-1185">Reference proteome</keyword>